<gene>
    <name evidence="1" type="ORF">PBIL07802_LOCUS724</name>
    <name evidence="2" type="ORF">PBIL07802_LOCUS729</name>
</gene>
<dbReference type="Gene3D" id="2.130.10.10">
    <property type="entry name" value="YVTN repeat-like/Quinoprotein amine dehydrogenase"/>
    <property type="match status" value="1"/>
</dbReference>
<proteinExistence type="predicted"/>
<dbReference type="InterPro" id="IPR015943">
    <property type="entry name" value="WD40/YVTN_repeat-like_dom_sf"/>
</dbReference>
<dbReference type="PANTHER" id="PTHR22840:SF12">
    <property type="entry name" value="WD REPEAT-CONTAINING PROTEIN 36"/>
    <property type="match status" value="1"/>
</dbReference>
<dbReference type="EMBL" id="HBIB01001046">
    <property type="protein sequence ID" value="CAE0238586.1"/>
    <property type="molecule type" value="Transcribed_RNA"/>
</dbReference>
<dbReference type="PANTHER" id="PTHR22840">
    <property type="entry name" value="WD REPEAT-CONTAINING PROTEIN 36"/>
    <property type="match status" value="1"/>
</dbReference>
<reference evidence="2" key="1">
    <citation type="submission" date="2021-01" db="EMBL/GenBank/DDBJ databases">
        <authorList>
            <person name="Corre E."/>
            <person name="Pelletier E."/>
            <person name="Niang G."/>
            <person name="Scheremetjew M."/>
            <person name="Finn R."/>
            <person name="Kale V."/>
            <person name="Holt S."/>
            <person name="Cochrane G."/>
            <person name="Meng A."/>
            <person name="Brown T."/>
            <person name="Cohen L."/>
        </authorList>
    </citation>
    <scope>NUCLEOTIDE SEQUENCE</scope>
    <source>
        <strain evidence="2">NIES-2562</strain>
    </source>
</reference>
<protein>
    <submittedName>
        <fullName evidence="2">Uncharacterized protein</fullName>
    </submittedName>
</protein>
<organism evidence="2">
    <name type="scientific">Palpitomonas bilix</name>
    <dbReference type="NCBI Taxonomy" id="652834"/>
    <lineage>
        <taxon>Eukaryota</taxon>
        <taxon>Eukaryota incertae sedis</taxon>
    </lineage>
</organism>
<dbReference type="GO" id="GO:0006364">
    <property type="term" value="P:rRNA processing"/>
    <property type="evidence" value="ECO:0007669"/>
    <property type="project" value="TreeGrafter"/>
</dbReference>
<sequence length="130" mass="13895">MVWDVPSGRLLLSQPPTTMSMSPTGDFLAVAHVGEPSISLWSNRTYFTSVFLTTKSLSKPRTVRVGDICTGDVHGRNDLSSLLCQGPTVAASSSGEEDEEMDGTHADEVAESMQVSMCWCHHAGYSGAVS</sequence>
<dbReference type="GO" id="GO:0032040">
    <property type="term" value="C:small-subunit processome"/>
    <property type="evidence" value="ECO:0007669"/>
    <property type="project" value="TreeGrafter"/>
</dbReference>
<evidence type="ECO:0000313" key="1">
    <source>
        <dbReference type="EMBL" id="CAE0238581.1"/>
    </source>
</evidence>
<name>A0A7S3CWN9_9EUKA</name>
<dbReference type="EMBL" id="HBIB01001040">
    <property type="protein sequence ID" value="CAE0238581.1"/>
    <property type="molecule type" value="Transcribed_RNA"/>
</dbReference>
<accession>A0A7S3CWN9</accession>
<evidence type="ECO:0000313" key="2">
    <source>
        <dbReference type="EMBL" id="CAE0238586.1"/>
    </source>
</evidence>
<dbReference type="AlphaFoldDB" id="A0A7S3CWN9"/>
<dbReference type="GO" id="GO:0034388">
    <property type="term" value="C:Pwp2p-containing subcomplex of 90S preribosome"/>
    <property type="evidence" value="ECO:0007669"/>
    <property type="project" value="TreeGrafter"/>
</dbReference>